<evidence type="ECO:0000256" key="1">
    <source>
        <dbReference type="SAM" id="MobiDB-lite"/>
    </source>
</evidence>
<keyword evidence="3" id="KW-1185">Reference proteome</keyword>
<organism evidence="2 3">
    <name type="scientific">Venturia nashicola</name>
    <dbReference type="NCBI Taxonomy" id="86259"/>
    <lineage>
        <taxon>Eukaryota</taxon>
        <taxon>Fungi</taxon>
        <taxon>Dikarya</taxon>
        <taxon>Ascomycota</taxon>
        <taxon>Pezizomycotina</taxon>
        <taxon>Dothideomycetes</taxon>
        <taxon>Pleosporomycetidae</taxon>
        <taxon>Venturiales</taxon>
        <taxon>Venturiaceae</taxon>
        <taxon>Venturia</taxon>
    </lineage>
</organism>
<proteinExistence type="predicted"/>
<feature type="compositionally biased region" description="Low complexity" evidence="1">
    <location>
        <begin position="37"/>
        <end position="54"/>
    </location>
</feature>
<reference evidence="2 3" key="1">
    <citation type="submission" date="2019-04" db="EMBL/GenBank/DDBJ databases">
        <title>High contiguity whole genome sequence and gene annotation resource for two Venturia nashicola isolates.</title>
        <authorList>
            <person name="Prokchorchik M."/>
            <person name="Won K."/>
            <person name="Lee Y."/>
            <person name="Choi E.D."/>
            <person name="Segonzac C."/>
            <person name="Sohn K.H."/>
        </authorList>
    </citation>
    <scope>NUCLEOTIDE SEQUENCE [LARGE SCALE GENOMIC DNA]</scope>
    <source>
        <strain evidence="2 3">PRI2</strain>
    </source>
</reference>
<protein>
    <submittedName>
        <fullName evidence="2">Copper amine oxidase 1</fullName>
    </submittedName>
</protein>
<dbReference type="AlphaFoldDB" id="A0A4Z1PBJ0"/>
<evidence type="ECO:0000313" key="3">
    <source>
        <dbReference type="Proteomes" id="UP000298493"/>
    </source>
</evidence>
<feature type="region of interest" description="Disordered" evidence="1">
    <location>
        <begin position="35"/>
        <end position="54"/>
    </location>
</feature>
<accession>A0A4Z1PBJ0</accession>
<dbReference type="Proteomes" id="UP000298493">
    <property type="component" value="Unassembled WGS sequence"/>
</dbReference>
<comment type="caution">
    <text evidence="2">The sequence shown here is derived from an EMBL/GenBank/DDBJ whole genome shotgun (WGS) entry which is preliminary data.</text>
</comment>
<name>A0A4Z1PBJ0_9PEZI</name>
<evidence type="ECO:0000313" key="2">
    <source>
        <dbReference type="EMBL" id="TID22191.1"/>
    </source>
</evidence>
<gene>
    <name evidence="2" type="ORF">E6O75_ATG10985</name>
</gene>
<sequence length="174" mass="19620">MTTWSGKIPVDLHGEIIQFDAYNLIINSPQTPTIPAPSLDSSDLDSPNKPPNKYNPSYQMLSLQPYLQARTLAFNADGTLSTQELLRFTMLPNEGISAAKNCLDIYAQYIAWYNISTQPAPDQIEDIRRLFGIERTRVLLELHASMVYGKKYFGIKVSGRDWWVVAHDGSTNKP</sequence>
<dbReference type="EMBL" id="SNSC02000008">
    <property type="protein sequence ID" value="TID22191.1"/>
    <property type="molecule type" value="Genomic_DNA"/>
</dbReference>